<feature type="non-terminal residue" evidence="1">
    <location>
        <position position="1"/>
    </location>
</feature>
<dbReference type="PANTHER" id="PTHR45527">
    <property type="entry name" value="NONRIBOSOMAL PEPTIDE SYNTHETASE"/>
    <property type="match status" value="1"/>
</dbReference>
<dbReference type="GO" id="GO:0043041">
    <property type="term" value="P:amino acid activation for nonribosomal peptide biosynthetic process"/>
    <property type="evidence" value="ECO:0007669"/>
    <property type="project" value="TreeGrafter"/>
</dbReference>
<dbReference type="PANTHER" id="PTHR45527:SF1">
    <property type="entry name" value="FATTY ACID SYNTHASE"/>
    <property type="match status" value="1"/>
</dbReference>
<protein>
    <submittedName>
        <fullName evidence="1">Non-ribosomal peptide synthetase</fullName>
    </submittedName>
</protein>
<dbReference type="GO" id="GO:0031177">
    <property type="term" value="F:phosphopantetheine binding"/>
    <property type="evidence" value="ECO:0007669"/>
    <property type="project" value="TreeGrafter"/>
</dbReference>
<dbReference type="SUPFAM" id="SSF56801">
    <property type="entry name" value="Acetyl-CoA synthetase-like"/>
    <property type="match status" value="1"/>
</dbReference>
<proteinExistence type="predicted"/>
<accession>F3G0W6</accession>
<evidence type="ECO:0000313" key="1">
    <source>
        <dbReference type="EMBL" id="EGH36108.1"/>
    </source>
</evidence>
<dbReference type="GO" id="GO:0044550">
    <property type="term" value="P:secondary metabolite biosynthetic process"/>
    <property type="evidence" value="ECO:0007669"/>
    <property type="project" value="TreeGrafter"/>
</dbReference>
<feature type="non-terminal residue" evidence="1">
    <location>
        <position position="35"/>
    </location>
</feature>
<comment type="caution">
    <text evidence="1">The sequence shown here is derived from an EMBL/GenBank/DDBJ whole genome shotgun (WGS) entry which is preliminary data.</text>
</comment>
<dbReference type="GO" id="GO:0005737">
    <property type="term" value="C:cytoplasm"/>
    <property type="evidence" value="ECO:0007669"/>
    <property type="project" value="TreeGrafter"/>
</dbReference>
<dbReference type="EMBL" id="AEAH01004444">
    <property type="protein sequence ID" value="EGH36108.1"/>
    <property type="molecule type" value="Genomic_DNA"/>
</dbReference>
<sequence length="35" mass="4019">ANPFSEQPGARLYRTGDLVRWLADGSLEYMGRNDY</sequence>
<dbReference type="Gene3D" id="2.30.38.10">
    <property type="entry name" value="Luciferase, Domain 3"/>
    <property type="match status" value="1"/>
</dbReference>
<gene>
    <name evidence="1" type="ORF">PSYJA_46426</name>
</gene>
<organism evidence="1 2">
    <name type="scientific">Pseudomonas syringae pv. japonica str. M301072</name>
    <dbReference type="NCBI Taxonomy" id="629262"/>
    <lineage>
        <taxon>Bacteria</taxon>
        <taxon>Pseudomonadati</taxon>
        <taxon>Pseudomonadota</taxon>
        <taxon>Gammaproteobacteria</taxon>
        <taxon>Pseudomonadales</taxon>
        <taxon>Pseudomonadaceae</taxon>
        <taxon>Pseudomonas</taxon>
        <taxon>Pseudomonas syringae</taxon>
    </lineage>
</organism>
<dbReference type="AlphaFoldDB" id="F3G0W6"/>
<name>F3G0W6_PSESX</name>
<reference evidence="1 2" key="1">
    <citation type="journal article" date="2011" name="PLoS Pathog.">
        <title>Dynamic evolution of pathogenicity revealed by sequencing and comparative genomics of 19 Pseudomonas syringae isolates.</title>
        <authorList>
            <person name="Baltrus D.A."/>
            <person name="Nishimura M.T."/>
            <person name="Romanchuk A."/>
            <person name="Chang J.H."/>
            <person name="Mukhtar M.S."/>
            <person name="Cherkis K."/>
            <person name="Roach J."/>
            <person name="Grant S.R."/>
            <person name="Jones C.D."/>
            <person name="Dangl J.L."/>
        </authorList>
    </citation>
    <scope>NUCLEOTIDE SEQUENCE [LARGE SCALE GENOMIC DNA]</scope>
    <source>
        <strain evidence="2">M301072PT</strain>
    </source>
</reference>
<dbReference type="Proteomes" id="UP000004471">
    <property type="component" value="Unassembled WGS sequence"/>
</dbReference>
<dbReference type="HOGENOM" id="CLU_000022_73_6_6"/>
<evidence type="ECO:0000313" key="2">
    <source>
        <dbReference type="Proteomes" id="UP000004471"/>
    </source>
</evidence>